<dbReference type="SMART" id="SM00108">
    <property type="entry name" value="B_lectin"/>
    <property type="match status" value="1"/>
</dbReference>
<keyword evidence="7" id="KW-1015">Disulfide bond</keyword>
<dbReference type="SUPFAM" id="SSF51110">
    <property type="entry name" value="alpha-D-mannose-specific plant lectins"/>
    <property type="match status" value="1"/>
</dbReference>
<comment type="catalytic activity">
    <reaction evidence="9 11">
        <text>L-threonyl-[protein] + ATP = O-phospho-L-threonyl-[protein] + ADP + H(+)</text>
        <dbReference type="Rhea" id="RHEA:46608"/>
        <dbReference type="Rhea" id="RHEA-COMP:11060"/>
        <dbReference type="Rhea" id="RHEA-COMP:11605"/>
        <dbReference type="ChEBI" id="CHEBI:15378"/>
        <dbReference type="ChEBI" id="CHEBI:30013"/>
        <dbReference type="ChEBI" id="CHEBI:30616"/>
        <dbReference type="ChEBI" id="CHEBI:61977"/>
        <dbReference type="ChEBI" id="CHEBI:456216"/>
        <dbReference type="EC" id="2.7.11.1"/>
    </reaction>
</comment>
<dbReference type="CDD" id="cd00054">
    <property type="entry name" value="EGF_CA"/>
    <property type="match status" value="1"/>
</dbReference>
<dbReference type="PROSITE" id="PS50927">
    <property type="entry name" value="BULB_LECTIN"/>
    <property type="match status" value="1"/>
</dbReference>
<feature type="domain" description="Protein kinase" evidence="12">
    <location>
        <begin position="460"/>
        <end position="742"/>
    </location>
</feature>
<evidence type="ECO:0000256" key="5">
    <source>
        <dbReference type="ARBA" id="ARBA00022777"/>
    </source>
</evidence>
<dbReference type="PROSITE" id="PS50011">
    <property type="entry name" value="PROTEIN_KINASE_DOM"/>
    <property type="match status" value="1"/>
</dbReference>
<dbReference type="CDD" id="cd01098">
    <property type="entry name" value="PAN_AP_plant"/>
    <property type="match status" value="1"/>
</dbReference>
<dbReference type="GO" id="GO:0048544">
    <property type="term" value="P:recognition of pollen"/>
    <property type="evidence" value="ECO:0007669"/>
    <property type="project" value="InterPro"/>
</dbReference>
<keyword evidence="4 11" id="KW-0547">Nucleotide-binding</keyword>
<dbReference type="InterPro" id="IPR001245">
    <property type="entry name" value="Ser-Thr/Tyr_kinase_cat_dom"/>
</dbReference>
<dbReference type="InterPro" id="IPR001480">
    <property type="entry name" value="Bulb-type_lectin_dom"/>
</dbReference>
<sequence length="742" mass="83636">MTASNSARRYALVPNKENDTIAARVVIKDPQTITSQKQIYKLGFFTPPNTTNRYLGIFFSFSLETVIWVANRDTPLTDSSGSVTLSRHGNLVVLDGTTNQTVWSTNLTTSPTNPVVQILDTGNLVLREEASGDTLWESFSQPLDVQVQGMRLTQNVNTGKQVLLTAWKNATDPEKGSFTMGLDVISGTKQLYIWNEGRPRWRSGPWNNLLFLGIKKLFYNYLDGFNQVTNDSAGNFFFTPPQQNDRHIISTVNYSGSLNRKAWNGMEWDVVMACPENECDVYGTCGAFGSCNALESPICSCLRGFEPANEDEWRRGNWTNGCRRKSQLQCGDDGFERLRNMKVPDFAKPLPFMVQDECRTTCLGNCSCIAYAYYDNIGCMFWSDILIDTQDFGSVGVDLYIRLSASEFENKAQDTSNFEAGHMFTTDSTAIVLKNESKKVNIGELPKFTFKMLATATNQFHEDNLLGRGGFGPVYKGVLANEKEIAVKRLSAESGQGMQEFMNEVIVISKLQHRNLVKLLGGCVENEERILIYEYMPNKSLDACLFDATNPTKKLLDWNMRYNIIKGIGRGIFVTQKSQILGWQEYSVAMKNMAILQESWGHKYGMEGRFSEKSDVFSFGVLMLEIIKGKKNTHYLNDEWSLSLIGFAWKMWNEGKCLSFVEECIADRETEEEMVRWIQIGLLCVQEYPKDRPSIEIVLSMLSRDIVELPLPKQPVFAENGSTPGPGSTDQNELTLSVLDGR</sequence>
<evidence type="ECO:0000256" key="7">
    <source>
        <dbReference type="ARBA" id="ARBA00023157"/>
    </source>
</evidence>
<dbReference type="PROSITE" id="PS50948">
    <property type="entry name" value="PAN"/>
    <property type="match status" value="1"/>
</dbReference>
<dbReference type="PIRSF" id="PIRSF000641">
    <property type="entry name" value="SRK"/>
    <property type="match status" value="1"/>
</dbReference>
<dbReference type="InterPro" id="IPR036426">
    <property type="entry name" value="Bulb-type_lectin_dom_sf"/>
</dbReference>
<feature type="domain" description="Apple" evidence="14">
    <location>
        <begin position="330"/>
        <end position="404"/>
    </location>
</feature>
<reference evidence="15" key="1">
    <citation type="submission" date="2018-01" db="EMBL/GenBank/DDBJ databases">
        <authorList>
            <person name="Mao J.F."/>
        </authorList>
    </citation>
    <scope>NUCLEOTIDE SEQUENCE</scope>
    <source>
        <strain evidence="15">Huo1</strain>
        <tissue evidence="15">Leaf</tissue>
    </source>
</reference>
<comment type="caution">
    <text evidence="15">The sequence shown here is derived from an EMBL/GenBank/DDBJ whole genome shotgun (WGS) entry which is preliminary data.</text>
</comment>
<evidence type="ECO:0000256" key="10">
    <source>
        <dbReference type="ARBA" id="ARBA00048679"/>
    </source>
</evidence>
<evidence type="ECO:0000259" key="13">
    <source>
        <dbReference type="PROSITE" id="PS50927"/>
    </source>
</evidence>
<evidence type="ECO:0000256" key="3">
    <source>
        <dbReference type="ARBA" id="ARBA00022729"/>
    </source>
</evidence>
<comment type="similarity">
    <text evidence="11">Belongs to the protein kinase superfamily. Ser/Thr protein kinase family.</text>
</comment>
<dbReference type="InterPro" id="IPR000858">
    <property type="entry name" value="S_locus_glycoprot_dom"/>
</dbReference>
<keyword evidence="16" id="KW-1185">Reference proteome</keyword>
<dbReference type="InterPro" id="IPR011009">
    <property type="entry name" value="Kinase-like_dom_sf"/>
</dbReference>
<dbReference type="SUPFAM" id="SSF56112">
    <property type="entry name" value="Protein kinase-like (PK-like)"/>
    <property type="match status" value="1"/>
</dbReference>
<dbReference type="GO" id="GO:0004674">
    <property type="term" value="F:protein serine/threonine kinase activity"/>
    <property type="evidence" value="ECO:0007669"/>
    <property type="project" value="UniProtKB-KW"/>
</dbReference>
<dbReference type="CDD" id="cd00028">
    <property type="entry name" value="B_lectin"/>
    <property type="match status" value="1"/>
</dbReference>
<dbReference type="Pfam" id="PF08276">
    <property type="entry name" value="PAN_2"/>
    <property type="match status" value="1"/>
</dbReference>
<comment type="catalytic activity">
    <reaction evidence="10 11">
        <text>L-seryl-[protein] + ATP = O-phospho-L-seryl-[protein] + ADP + H(+)</text>
        <dbReference type="Rhea" id="RHEA:17989"/>
        <dbReference type="Rhea" id="RHEA-COMP:9863"/>
        <dbReference type="Rhea" id="RHEA-COMP:11604"/>
        <dbReference type="ChEBI" id="CHEBI:15378"/>
        <dbReference type="ChEBI" id="CHEBI:29999"/>
        <dbReference type="ChEBI" id="CHEBI:30616"/>
        <dbReference type="ChEBI" id="CHEBI:83421"/>
        <dbReference type="ChEBI" id="CHEBI:456216"/>
        <dbReference type="EC" id="2.7.11.1"/>
    </reaction>
</comment>
<dbReference type="Gene3D" id="2.90.10.10">
    <property type="entry name" value="Bulb-type lectin domain"/>
    <property type="match status" value="1"/>
</dbReference>
<dbReference type="AlphaFoldDB" id="A0A8X8ZJ82"/>
<keyword evidence="5 11" id="KW-0418">Kinase</keyword>
<dbReference type="InterPro" id="IPR003609">
    <property type="entry name" value="Pan_app"/>
</dbReference>
<dbReference type="PANTHER" id="PTHR32444:SF150">
    <property type="entry name" value="NON-SPECIFIC SERINE_THREONINE PROTEIN KINASE"/>
    <property type="match status" value="1"/>
</dbReference>
<gene>
    <name evidence="15" type="ORF">SASPL_133553</name>
</gene>
<keyword evidence="1 11" id="KW-0723">Serine/threonine-protein kinase</keyword>
<dbReference type="EMBL" id="PNBA02000012">
    <property type="protein sequence ID" value="KAG6405959.1"/>
    <property type="molecule type" value="Genomic_DNA"/>
</dbReference>
<dbReference type="EC" id="2.7.11.1" evidence="11"/>
<evidence type="ECO:0000256" key="6">
    <source>
        <dbReference type="ARBA" id="ARBA00022840"/>
    </source>
</evidence>
<keyword evidence="6 11" id="KW-0067">ATP-binding</keyword>
<organism evidence="15">
    <name type="scientific">Salvia splendens</name>
    <name type="common">Scarlet sage</name>
    <dbReference type="NCBI Taxonomy" id="180675"/>
    <lineage>
        <taxon>Eukaryota</taxon>
        <taxon>Viridiplantae</taxon>
        <taxon>Streptophyta</taxon>
        <taxon>Embryophyta</taxon>
        <taxon>Tracheophyta</taxon>
        <taxon>Spermatophyta</taxon>
        <taxon>Magnoliopsida</taxon>
        <taxon>eudicotyledons</taxon>
        <taxon>Gunneridae</taxon>
        <taxon>Pentapetalae</taxon>
        <taxon>asterids</taxon>
        <taxon>lamiids</taxon>
        <taxon>Lamiales</taxon>
        <taxon>Lamiaceae</taxon>
        <taxon>Nepetoideae</taxon>
        <taxon>Mentheae</taxon>
        <taxon>Salviinae</taxon>
        <taxon>Salvia</taxon>
        <taxon>Salvia subgen. Calosphace</taxon>
        <taxon>core Calosphace</taxon>
    </lineage>
</organism>
<proteinExistence type="inferred from homology"/>
<dbReference type="Proteomes" id="UP000298416">
    <property type="component" value="Unassembled WGS sequence"/>
</dbReference>
<protein>
    <recommendedName>
        <fullName evidence="11">Receptor-like serine/threonine-protein kinase</fullName>
        <ecNumber evidence="11">2.7.11.1</ecNumber>
    </recommendedName>
</protein>
<evidence type="ECO:0000256" key="2">
    <source>
        <dbReference type="ARBA" id="ARBA00022679"/>
    </source>
</evidence>
<evidence type="ECO:0000256" key="4">
    <source>
        <dbReference type="ARBA" id="ARBA00022741"/>
    </source>
</evidence>
<dbReference type="GO" id="GO:0005524">
    <property type="term" value="F:ATP binding"/>
    <property type="evidence" value="ECO:0007669"/>
    <property type="project" value="UniProtKB-KW"/>
</dbReference>
<keyword evidence="8" id="KW-0325">Glycoprotein</keyword>
<accession>A0A8X8ZJ82</accession>
<dbReference type="InterPro" id="IPR000719">
    <property type="entry name" value="Prot_kinase_dom"/>
</dbReference>
<dbReference type="FunFam" id="2.90.10.10:FF:000001">
    <property type="entry name" value="G-type lectin S-receptor-like serine/threonine-protein kinase"/>
    <property type="match status" value="1"/>
</dbReference>
<evidence type="ECO:0000256" key="11">
    <source>
        <dbReference type="PIRNR" id="PIRNR000641"/>
    </source>
</evidence>
<evidence type="ECO:0000313" key="16">
    <source>
        <dbReference type="Proteomes" id="UP000298416"/>
    </source>
</evidence>
<name>A0A8X8ZJ82_SALSN</name>
<evidence type="ECO:0000256" key="9">
    <source>
        <dbReference type="ARBA" id="ARBA00047899"/>
    </source>
</evidence>
<evidence type="ECO:0000259" key="12">
    <source>
        <dbReference type="PROSITE" id="PS50011"/>
    </source>
</evidence>
<dbReference type="Gene3D" id="1.10.510.10">
    <property type="entry name" value="Transferase(Phosphotransferase) domain 1"/>
    <property type="match status" value="1"/>
</dbReference>
<dbReference type="SMART" id="SM00473">
    <property type="entry name" value="PAN_AP"/>
    <property type="match status" value="1"/>
</dbReference>
<dbReference type="Pfam" id="PF01453">
    <property type="entry name" value="B_lectin"/>
    <property type="match status" value="1"/>
</dbReference>
<dbReference type="PANTHER" id="PTHR32444">
    <property type="entry name" value="BULB-TYPE LECTIN DOMAIN-CONTAINING PROTEIN"/>
    <property type="match status" value="1"/>
</dbReference>
<dbReference type="InterPro" id="IPR024171">
    <property type="entry name" value="SRK-like_kinase"/>
</dbReference>
<feature type="domain" description="Bulb-type lectin" evidence="13">
    <location>
        <begin position="18"/>
        <end position="139"/>
    </location>
</feature>
<evidence type="ECO:0000256" key="8">
    <source>
        <dbReference type="ARBA" id="ARBA00023180"/>
    </source>
</evidence>
<dbReference type="Gene3D" id="3.30.200.20">
    <property type="entry name" value="Phosphorylase Kinase, domain 1"/>
    <property type="match status" value="1"/>
</dbReference>
<dbReference type="FunFam" id="3.30.200.20:FF:000195">
    <property type="entry name" value="G-type lectin S-receptor-like serine/threonine-protein kinase"/>
    <property type="match status" value="1"/>
</dbReference>
<evidence type="ECO:0000313" key="15">
    <source>
        <dbReference type="EMBL" id="KAG6405959.1"/>
    </source>
</evidence>
<evidence type="ECO:0000259" key="14">
    <source>
        <dbReference type="PROSITE" id="PS50948"/>
    </source>
</evidence>
<keyword evidence="2 11" id="KW-0808">Transferase</keyword>
<evidence type="ECO:0000256" key="1">
    <source>
        <dbReference type="ARBA" id="ARBA00022527"/>
    </source>
</evidence>
<keyword evidence="3" id="KW-0732">Signal</keyword>
<dbReference type="Pfam" id="PF00954">
    <property type="entry name" value="S_locus_glycop"/>
    <property type="match status" value="1"/>
</dbReference>
<reference evidence="15" key="2">
    <citation type="submission" date="2020-08" db="EMBL/GenBank/DDBJ databases">
        <title>Plant Genome Project.</title>
        <authorList>
            <person name="Zhang R.-G."/>
        </authorList>
    </citation>
    <scope>NUCLEOTIDE SEQUENCE</scope>
    <source>
        <strain evidence="15">Huo1</strain>
        <tissue evidence="15">Leaf</tissue>
    </source>
</reference>
<dbReference type="Pfam" id="PF07714">
    <property type="entry name" value="PK_Tyr_Ser-Thr"/>
    <property type="match status" value="2"/>
</dbReference>